<dbReference type="InterPro" id="IPR036291">
    <property type="entry name" value="NAD(P)-bd_dom_sf"/>
</dbReference>
<dbReference type="InterPro" id="IPR051207">
    <property type="entry name" value="ComplexI_NDUFA9_subunit"/>
</dbReference>
<organism evidence="2 3">
    <name type="scientific">Marine Group I thaumarchaeote SCGC AAA799-P11</name>
    <dbReference type="NCBI Taxonomy" id="1502295"/>
    <lineage>
        <taxon>Archaea</taxon>
        <taxon>Nitrososphaerota</taxon>
        <taxon>Marine Group I</taxon>
    </lineage>
</organism>
<accession>A0A087S0K8</accession>
<sequence>MEKSLQIVITGASGFVAKNLRKYLSENNVHLISISRKNFKSFKNETKIISKNYDQKSLLPKIKNSDALIHLVGIGKQSVKTDYESINFRLTQKIVNLSKKAKIKKIIYTSGLGASSDTSLGYFISKFKAEQSIIDSKINYAIFRPSYIVGKNDLFTRYLKKSIKKNKIIVPGSGKYFIQPIFINDVTKLIFQSIVDKKFNNKIIDLVGPEIISFEKYIQLFLQKKKTKLCYMNIEKAYHLAITDSKFDYGVDDLNILVGNFVGDYKKLKNLSKMDFQSVKELLKTGALF</sequence>
<dbReference type="EMBL" id="JOSZ01000009">
    <property type="protein sequence ID" value="KFM19262.1"/>
    <property type="molecule type" value="Genomic_DNA"/>
</dbReference>
<dbReference type="Gene3D" id="3.40.50.720">
    <property type="entry name" value="NAD(P)-binding Rossmann-like Domain"/>
    <property type="match status" value="1"/>
</dbReference>
<proteinExistence type="predicted"/>
<dbReference type="Proteomes" id="UP000029387">
    <property type="component" value="Unassembled WGS sequence"/>
</dbReference>
<feature type="domain" description="NAD-dependent epimerase/dehydratase" evidence="1">
    <location>
        <begin position="7"/>
        <end position="193"/>
    </location>
</feature>
<evidence type="ECO:0000259" key="1">
    <source>
        <dbReference type="Pfam" id="PF01370"/>
    </source>
</evidence>
<dbReference type="Pfam" id="PF01370">
    <property type="entry name" value="Epimerase"/>
    <property type="match status" value="1"/>
</dbReference>
<keyword evidence="2" id="KW-0560">Oxidoreductase</keyword>
<reference evidence="2 3" key="1">
    <citation type="submission" date="2014-06" db="EMBL/GenBank/DDBJ databases">
        <authorList>
            <person name="Ngugi D.K."/>
            <person name="Blom J."/>
            <person name="Alam I."/>
            <person name="Rashid M."/>
            <person name="Baalawi W."/>
            <person name="Zhang G."/>
            <person name="Hikmawan T."/>
            <person name="Guan Y."/>
            <person name="Antunes A."/>
            <person name="Siam R."/>
            <person name="El-Dorry H."/>
            <person name="Bajic V."/>
            <person name="Stingl U."/>
        </authorList>
    </citation>
    <scope>NUCLEOTIDE SEQUENCE [LARGE SCALE GENOMIC DNA]</scope>
    <source>
        <strain evidence="2">SCGC AAA799-P11</strain>
    </source>
</reference>
<keyword evidence="3" id="KW-1185">Reference proteome</keyword>
<dbReference type="InterPro" id="IPR001509">
    <property type="entry name" value="Epimerase_deHydtase"/>
</dbReference>
<dbReference type="PANTHER" id="PTHR12126">
    <property type="entry name" value="NADH-UBIQUINONE OXIDOREDUCTASE 39 KDA SUBUNIT-RELATED"/>
    <property type="match status" value="1"/>
</dbReference>
<protein>
    <submittedName>
        <fullName evidence="2">NADH dehydrogenase protein</fullName>
        <ecNumber evidence="2">1.6.5.3</ecNumber>
    </submittedName>
</protein>
<dbReference type="EC" id="1.6.5.3" evidence="2"/>
<comment type="caution">
    <text evidence="2">The sequence shown here is derived from an EMBL/GenBank/DDBJ whole genome shotgun (WGS) entry which is preliminary data.</text>
</comment>
<evidence type="ECO:0000313" key="2">
    <source>
        <dbReference type="EMBL" id="KFM19262.1"/>
    </source>
</evidence>
<dbReference type="GO" id="GO:0044877">
    <property type="term" value="F:protein-containing complex binding"/>
    <property type="evidence" value="ECO:0007669"/>
    <property type="project" value="TreeGrafter"/>
</dbReference>
<dbReference type="PANTHER" id="PTHR12126:SF11">
    <property type="entry name" value="NADH DEHYDROGENASE [UBIQUINONE] 1 ALPHA SUBCOMPLEX SUBUNIT 9, MITOCHONDRIAL"/>
    <property type="match status" value="1"/>
</dbReference>
<dbReference type="AlphaFoldDB" id="A0A087S0K8"/>
<dbReference type="SUPFAM" id="SSF51735">
    <property type="entry name" value="NAD(P)-binding Rossmann-fold domains"/>
    <property type="match status" value="1"/>
</dbReference>
<name>A0A087S0K8_9ARCH</name>
<evidence type="ECO:0000313" key="3">
    <source>
        <dbReference type="Proteomes" id="UP000029387"/>
    </source>
</evidence>
<dbReference type="PATRIC" id="fig|1502295.3.peg.751"/>
<dbReference type="GO" id="GO:0016491">
    <property type="term" value="F:oxidoreductase activity"/>
    <property type="evidence" value="ECO:0007669"/>
    <property type="project" value="UniProtKB-KW"/>
</dbReference>
<gene>
    <name evidence="2" type="ORF">AAA799P11_00780</name>
</gene>